<accession>A0A7Y9VSR4</accession>
<comment type="caution">
    <text evidence="1">The sequence shown here is derived from an EMBL/GenBank/DDBJ whole genome shotgun (WGS) entry which is preliminary data.</text>
</comment>
<evidence type="ECO:0000313" key="1">
    <source>
        <dbReference type="EMBL" id="NYH07871.1"/>
    </source>
</evidence>
<proteinExistence type="predicted"/>
<gene>
    <name evidence="1" type="ORF">GGI52_000914</name>
</gene>
<protein>
    <submittedName>
        <fullName evidence="1">Uncharacterized protein</fullName>
    </submittedName>
</protein>
<dbReference type="EMBL" id="JACCAT010000001">
    <property type="protein sequence ID" value="NYH07871.1"/>
    <property type="molecule type" value="Genomic_DNA"/>
</dbReference>
<dbReference type="AlphaFoldDB" id="A0A7Y9VSR4"/>
<dbReference type="RefSeq" id="WP_257030789.1">
    <property type="nucleotide sequence ID" value="NZ_JACCAT010000001.1"/>
</dbReference>
<name>A0A7Y9VSR4_9PSED</name>
<organism evidence="1 2">
    <name type="scientific">Pseudomonas moraviensis</name>
    <dbReference type="NCBI Taxonomy" id="321662"/>
    <lineage>
        <taxon>Bacteria</taxon>
        <taxon>Pseudomonadati</taxon>
        <taxon>Pseudomonadota</taxon>
        <taxon>Gammaproteobacteria</taxon>
        <taxon>Pseudomonadales</taxon>
        <taxon>Pseudomonadaceae</taxon>
        <taxon>Pseudomonas</taxon>
    </lineage>
</organism>
<reference evidence="1 2" key="1">
    <citation type="submission" date="2020-07" db="EMBL/GenBank/DDBJ databases">
        <title>Exploring microbial biodiversity for novel pathways involved in the catabolism of aromatic compounds derived from lignin.</title>
        <authorList>
            <person name="Elkins J."/>
        </authorList>
    </citation>
    <scope>NUCLEOTIDE SEQUENCE [LARGE SCALE GENOMIC DNA]</scope>
    <source>
        <strain evidence="1 2">VanB</strain>
    </source>
</reference>
<sequence>MRNAIPAHPPILEIIPSDENFAEDYLQKLVKQCALVEHLDAIHVGIADADAGKLIDLATVKAKWLSR</sequence>
<dbReference type="Proteomes" id="UP000553035">
    <property type="component" value="Unassembled WGS sequence"/>
</dbReference>
<evidence type="ECO:0000313" key="2">
    <source>
        <dbReference type="Proteomes" id="UP000553035"/>
    </source>
</evidence>